<accession>A0A8A4TXJ0</accession>
<dbReference type="EMBL" id="CP071793">
    <property type="protein sequence ID" value="QTD53931.1"/>
    <property type="molecule type" value="Genomic_DNA"/>
</dbReference>
<dbReference type="Proteomes" id="UP000663929">
    <property type="component" value="Chromosome"/>
</dbReference>
<dbReference type="InterPro" id="IPR003772">
    <property type="entry name" value="YceD"/>
</dbReference>
<name>A0A8A4TXJ0_SULCO</name>
<dbReference type="Pfam" id="PF02620">
    <property type="entry name" value="YceD"/>
    <property type="match status" value="1"/>
</dbReference>
<evidence type="ECO:0000256" key="1">
    <source>
        <dbReference type="SAM" id="MobiDB-lite"/>
    </source>
</evidence>
<sequence>MGYVLYFQVKANVTLSCNRCGGPLRLPVEVSDWVSLRTKQPADAHVVLGGDEMNIRFITDLEFDVDNFVGEIIELEIPAYPRHAEDDPSCEIQPREEPEEPPAASPFSVLEKFLDR</sequence>
<gene>
    <name evidence="2" type="ORF">J3U87_15895</name>
</gene>
<feature type="region of interest" description="Disordered" evidence="1">
    <location>
        <begin position="83"/>
        <end position="107"/>
    </location>
</feature>
<evidence type="ECO:0000313" key="3">
    <source>
        <dbReference type="Proteomes" id="UP000663929"/>
    </source>
</evidence>
<organism evidence="2 3">
    <name type="scientific">Sulfidibacter corallicola</name>
    <dbReference type="NCBI Taxonomy" id="2818388"/>
    <lineage>
        <taxon>Bacteria</taxon>
        <taxon>Pseudomonadati</taxon>
        <taxon>Acidobacteriota</taxon>
        <taxon>Holophagae</taxon>
        <taxon>Acanthopleuribacterales</taxon>
        <taxon>Acanthopleuribacteraceae</taxon>
        <taxon>Sulfidibacter</taxon>
    </lineage>
</organism>
<reference evidence="2" key="1">
    <citation type="submission" date="2021-03" db="EMBL/GenBank/DDBJ databases">
        <title>Acanthopleuribacteraceae sp. M133.</title>
        <authorList>
            <person name="Wang G."/>
        </authorList>
    </citation>
    <scope>NUCLEOTIDE SEQUENCE</scope>
    <source>
        <strain evidence="2">M133</strain>
    </source>
</reference>
<evidence type="ECO:0000313" key="2">
    <source>
        <dbReference type="EMBL" id="QTD53931.1"/>
    </source>
</evidence>
<dbReference type="KEGG" id="scor:J3U87_15895"/>
<proteinExistence type="predicted"/>
<keyword evidence="3" id="KW-1185">Reference proteome</keyword>
<dbReference type="AlphaFoldDB" id="A0A8A4TXJ0"/>
<protein>
    <submittedName>
        <fullName evidence="2">DUF177 domain-containing protein</fullName>
    </submittedName>
</protein>